<evidence type="ECO:0000313" key="3">
    <source>
        <dbReference type="Proteomes" id="UP000664940"/>
    </source>
</evidence>
<proteinExistence type="predicted"/>
<dbReference type="AlphaFoldDB" id="A0A834EK53"/>
<feature type="compositionally biased region" description="Basic and acidic residues" evidence="1">
    <location>
        <begin position="24"/>
        <end position="35"/>
    </location>
</feature>
<sequence length="133" mass="14371">MCPPQTLKRSQVWFLENAGADSDGSAHPESHEAAPGRHRTPTSALGEQGAEGRQASSVTESSYFQEANHRATVLHSFICYLIHQVTSIQTPPLSKQLPFPVSTNLSQFSLLSCACDNPDPPLSVLHFKASTAL</sequence>
<feature type="region of interest" description="Disordered" evidence="1">
    <location>
        <begin position="19"/>
        <end position="61"/>
    </location>
</feature>
<name>A0A834EK53_9CHIR</name>
<organism evidence="2 3">
    <name type="scientific">Phyllostomus discolor</name>
    <name type="common">pale spear-nosed bat</name>
    <dbReference type="NCBI Taxonomy" id="89673"/>
    <lineage>
        <taxon>Eukaryota</taxon>
        <taxon>Metazoa</taxon>
        <taxon>Chordata</taxon>
        <taxon>Craniata</taxon>
        <taxon>Vertebrata</taxon>
        <taxon>Euteleostomi</taxon>
        <taxon>Mammalia</taxon>
        <taxon>Eutheria</taxon>
        <taxon>Laurasiatheria</taxon>
        <taxon>Chiroptera</taxon>
        <taxon>Yangochiroptera</taxon>
        <taxon>Phyllostomidae</taxon>
        <taxon>Phyllostominae</taxon>
        <taxon>Phyllostomus</taxon>
    </lineage>
</organism>
<comment type="caution">
    <text evidence="2">The sequence shown here is derived from an EMBL/GenBank/DDBJ whole genome shotgun (WGS) entry which is preliminary data.</text>
</comment>
<dbReference type="Proteomes" id="UP000664940">
    <property type="component" value="Unassembled WGS sequence"/>
</dbReference>
<evidence type="ECO:0000313" key="2">
    <source>
        <dbReference type="EMBL" id="KAF6119841.1"/>
    </source>
</evidence>
<reference evidence="2 3" key="1">
    <citation type="journal article" date="2020" name="Nature">
        <title>Six reference-quality genomes reveal evolution of bat adaptations.</title>
        <authorList>
            <person name="Jebb D."/>
            <person name="Huang Z."/>
            <person name="Pippel M."/>
            <person name="Hughes G.M."/>
            <person name="Lavrichenko K."/>
            <person name="Devanna P."/>
            <person name="Winkler S."/>
            <person name="Jermiin L.S."/>
            <person name="Skirmuntt E.C."/>
            <person name="Katzourakis A."/>
            <person name="Burkitt-Gray L."/>
            <person name="Ray D.A."/>
            <person name="Sullivan K.A.M."/>
            <person name="Roscito J.G."/>
            <person name="Kirilenko B.M."/>
            <person name="Davalos L.M."/>
            <person name="Corthals A.P."/>
            <person name="Power M.L."/>
            <person name="Jones G."/>
            <person name="Ransome R.D."/>
            <person name="Dechmann D.K.N."/>
            <person name="Locatelli A.G."/>
            <person name="Puechmaille S.J."/>
            <person name="Fedrigo O."/>
            <person name="Jarvis E.D."/>
            <person name="Hiller M."/>
            <person name="Vernes S.C."/>
            <person name="Myers E.W."/>
            <person name="Teeling E.C."/>
        </authorList>
    </citation>
    <scope>NUCLEOTIDE SEQUENCE [LARGE SCALE GENOMIC DNA]</scope>
    <source>
        <strain evidence="2">Bat1K_MPI-CBG_1</strain>
    </source>
</reference>
<gene>
    <name evidence="2" type="ORF">HJG60_010227</name>
</gene>
<protein>
    <submittedName>
        <fullName evidence="2">Uncharacterized protein</fullName>
    </submittedName>
</protein>
<accession>A0A834EK53</accession>
<evidence type="ECO:0000256" key="1">
    <source>
        <dbReference type="SAM" id="MobiDB-lite"/>
    </source>
</evidence>
<dbReference type="EMBL" id="JABVXQ010000003">
    <property type="protein sequence ID" value="KAF6119841.1"/>
    <property type="molecule type" value="Genomic_DNA"/>
</dbReference>